<organism evidence="1 2">
    <name type="scientific">Dyadobacter luteus</name>
    <dbReference type="NCBI Taxonomy" id="2259619"/>
    <lineage>
        <taxon>Bacteria</taxon>
        <taxon>Pseudomonadati</taxon>
        <taxon>Bacteroidota</taxon>
        <taxon>Cytophagia</taxon>
        <taxon>Cytophagales</taxon>
        <taxon>Spirosomataceae</taxon>
        <taxon>Dyadobacter</taxon>
    </lineage>
</organism>
<dbReference type="OrthoDB" id="1523307at2"/>
<reference evidence="1 2" key="1">
    <citation type="submission" date="2018-07" db="EMBL/GenBank/DDBJ databases">
        <title>Dyadobacter roseus sp. nov., isolated from rose rhizosphere soil.</title>
        <authorList>
            <person name="Chen L."/>
        </authorList>
    </citation>
    <scope>NUCLEOTIDE SEQUENCE [LARGE SCALE GENOMIC DNA]</scope>
    <source>
        <strain evidence="1 2">RS19</strain>
    </source>
</reference>
<dbReference type="EMBL" id="QNUL01000027">
    <property type="protein sequence ID" value="REA57532.1"/>
    <property type="molecule type" value="Genomic_DNA"/>
</dbReference>
<dbReference type="RefSeq" id="WP_115833434.1">
    <property type="nucleotide sequence ID" value="NZ_QNUL01000027.1"/>
</dbReference>
<evidence type="ECO:0000313" key="2">
    <source>
        <dbReference type="Proteomes" id="UP000256373"/>
    </source>
</evidence>
<gene>
    <name evidence="1" type="ORF">DSL64_23700</name>
</gene>
<comment type="caution">
    <text evidence="1">The sequence shown here is derived from an EMBL/GenBank/DDBJ whole genome shotgun (WGS) entry which is preliminary data.</text>
</comment>
<accession>A0A3D8Y558</accession>
<proteinExistence type="predicted"/>
<protein>
    <submittedName>
        <fullName evidence="1">Uncharacterized protein</fullName>
    </submittedName>
</protein>
<name>A0A3D8Y558_9BACT</name>
<sequence length="235" mass="27050">MTKLESDWLTKGIIDFEYKKYVLLAYLKHIEGQFYANKLYPHLTELQLHFDTCVKIRESKEMLKSAFPKNLKGVDLKSLRFVYEDAVTDNTYPEELDSILDFAIPNLAQKNSDGQEILSAIGENISISPVGIVPLRKEEGYLFLSHTTENCISIFQYQLALYNEQRERYLKTVFIDAVRLGYANTVSQIKVNLMRSNQSLPNPATYMVESKYAYPMEETLLPVAKKLILKQLMAA</sequence>
<dbReference type="AlphaFoldDB" id="A0A3D8Y558"/>
<evidence type="ECO:0000313" key="1">
    <source>
        <dbReference type="EMBL" id="REA57532.1"/>
    </source>
</evidence>
<dbReference type="Proteomes" id="UP000256373">
    <property type="component" value="Unassembled WGS sequence"/>
</dbReference>
<keyword evidence="2" id="KW-1185">Reference proteome</keyword>